<dbReference type="Proteomes" id="UP000725002">
    <property type="component" value="Unassembled WGS sequence"/>
</dbReference>
<feature type="domain" description="MacB-like periplasmic core" evidence="9">
    <location>
        <begin position="19"/>
        <end position="241"/>
    </location>
</feature>
<evidence type="ECO:0000259" key="9">
    <source>
        <dbReference type="Pfam" id="PF12704"/>
    </source>
</evidence>
<dbReference type="PANTHER" id="PTHR30572">
    <property type="entry name" value="MEMBRANE COMPONENT OF TRANSPORTER-RELATED"/>
    <property type="match status" value="1"/>
</dbReference>
<dbReference type="Pfam" id="PF12704">
    <property type="entry name" value="MacB_PCD"/>
    <property type="match status" value="1"/>
</dbReference>
<proteinExistence type="inferred from homology"/>
<keyword evidence="2" id="KW-1003">Cell membrane</keyword>
<keyword evidence="4 7" id="KW-1133">Transmembrane helix</keyword>
<dbReference type="InterPro" id="IPR025857">
    <property type="entry name" value="MacB_PCD"/>
</dbReference>
<evidence type="ECO:0000256" key="4">
    <source>
        <dbReference type="ARBA" id="ARBA00022989"/>
    </source>
</evidence>
<feature type="transmembrane region" description="Helical" evidence="7">
    <location>
        <begin position="385"/>
        <end position="405"/>
    </location>
</feature>
<comment type="similarity">
    <text evidence="6">Belongs to the ABC-4 integral membrane protein family.</text>
</comment>
<dbReference type="Pfam" id="PF02687">
    <property type="entry name" value="FtsX"/>
    <property type="match status" value="1"/>
</dbReference>
<dbReference type="GO" id="GO:0022857">
    <property type="term" value="F:transmembrane transporter activity"/>
    <property type="evidence" value="ECO:0007669"/>
    <property type="project" value="TreeGrafter"/>
</dbReference>
<dbReference type="GO" id="GO:0005886">
    <property type="term" value="C:plasma membrane"/>
    <property type="evidence" value="ECO:0007669"/>
    <property type="project" value="UniProtKB-SubCell"/>
</dbReference>
<evidence type="ECO:0000256" key="6">
    <source>
        <dbReference type="ARBA" id="ARBA00038076"/>
    </source>
</evidence>
<accession>A0A940IIN1</accession>
<organism evidence="10 11">
    <name type="scientific">Candidatus Cryptobacteroides avicola</name>
    <dbReference type="NCBI Taxonomy" id="2840757"/>
    <lineage>
        <taxon>Bacteria</taxon>
        <taxon>Pseudomonadati</taxon>
        <taxon>Bacteroidota</taxon>
        <taxon>Bacteroidia</taxon>
        <taxon>Bacteroidales</taxon>
        <taxon>Candidatus Cryptobacteroides</taxon>
    </lineage>
</organism>
<sequence>MRELLSEIFESLKQNRLRTVLTGFSVAWGIFMLVVLLGSGNGLKNGLMENFGSQMINSGSIYGGYTTISYGGFNMYREVYLRNEDLDVILDEFGSYVKDISAKAWYNSVTARFGDMTITAGVEGVTPERAPMLGEVMLYGRYINALDMKTRRKVAVVDENIVKVLFKGNDPVGETLMMNDVPYKIVGVLKTDKFSTWPSICIPLSTGQLIYSKGDEKLSEATFVFQDNISEDDVPQFEQALRTRMSKKYGFSPDDMSVFYIWNNMENYKSVMTVFRALTIFIWMIGIGTLMAGIVGVANIMLVTVRERTFEIGIRKALGASPRSVVGMILAEAVVITALFGYIGMCAGVGVMEGVNRYLITTASEADSGGIFSSISFFKDPTLDITIVVSATVVLIVAGVIAGYIPARRAARVKTIDALRDSL</sequence>
<dbReference type="InterPro" id="IPR050250">
    <property type="entry name" value="Macrolide_Exporter_MacB"/>
</dbReference>
<comment type="subcellular location">
    <subcellularLocation>
        <location evidence="1">Cell membrane</location>
        <topology evidence="1">Multi-pass membrane protein</topology>
    </subcellularLocation>
</comment>
<comment type="caution">
    <text evidence="10">The sequence shown here is derived from an EMBL/GenBank/DDBJ whole genome shotgun (WGS) entry which is preliminary data.</text>
</comment>
<evidence type="ECO:0000259" key="8">
    <source>
        <dbReference type="Pfam" id="PF02687"/>
    </source>
</evidence>
<evidence type="ECO:0000256" key="3">
    <source>
        <dbReference type="ARBA" id="ARBA00022692"/>
    </source>
</evidence>
<feature type="transmembrane region" description="Helical" evidence="7">
    <location>
        <begin position="20"/>
        <end position="40"/>
    </location>
</feature>
<reference evidence="10" key="2">
    <citation type="journal article" date="2021" name="PeerJ">
        <title>Extensive microbial diversity within the chicken gut microbiome revealed by metagenomics and culture.</title>
        <authorList>
            <person name="Gilroy R."/>
            <person name="Ravi A."/>
            <person name="Getino M."/>
            <person name="Pursley I."/>
            <person name="Horton D.L."/>
            <person name="Alikhan N.F."/>
            <person name="Baker D."/>
            <person name="Gharbi K."/>
            <person name="Hall N."/>
            <person name="Watson M."/>
            <person name="Adriaenssens E.M."/>
            <person name="Foster-Nyarko E."/>
            <person name="Jarju S."/>
            <person name="Secka A."/>
            <person name="Antonio M."/>
            <person name="Oren A."/>
            <person name="Chaudhuri R.R."/>
            <person name="La Ragione R."/>
            <person name="Hildebrand F."/>
            <person name="Pallen M.J."/>
        </authorList>
    </citation>
    <scope>NUCLEOTIDE SEQUENCE</scope>
    <source>
        <strain evidence="10">G3-8215</strain>
    </source>
</reference>
<dbReference type="InterPro" id="IPR003838">
    <property type="entry name" value="ABC3_permease_C"/>
</dbReference>
<feature type="domain" description="ABC3 transporter permease C-terminal" evidence="8">
    <location>
        <begin position="284"/>
        <end position="412"/>
    </location>
</feature>
<evidence type="ECO:0000313" key="11">
    <source>
        <dbReference type="Proteomes" id="UP000725002"/>
    </source>
</evidence>
<dbReference type="AlphaFoldDB" id="A0A940IIN1"/>
<evidence type="ECO:0000256" key="2">
    <source>
        <dbReference type="ARBA" id="ARBA00022475"/>
    </source>
</evidence>
<reference evidence="10" key="1">
    <citation type="submission" date="2020-10" db="EMBL/GenBank/DDBJ databases">
        <authorList>
            <person name="Gilroy R."/>
        </authorList>
    </citation>
    <scope>NUCLEOTIDE SEQUENCE</scope>
    <source>
        <strain evidence="10">G3-8215</strain>
    </source>
</reference>
<keyword evidence="3 7" id="KW-0812">Transmembrane</keyword>
<dbReference type="PANTHER" id="PTHR30572:SF4">
    <property type="entry name" value="ABC TRANSPORTER PERMEASE YTRF"/>
    <property type="match status" value="1"/>
</dbReference>
<feature type="transmembrane region" description="Helical" evidence="7">
    <location>
        <begin position="280"/>
        <end position="305"/>
    </location>
</feature>
<feature type="transmembrane region" description="Helical" evidence="7">
    <location>
        <begin position="325"/>
        <end position="351"/>
    </location>
</feature>
<evidence type="ECO:0000256" key="5">
    <source>
        <dbReference type="ARBA" id="ARBA00023136"/>
    </source>
</evidence>
<protein>
    <submittedName>
        <fullName evidence="10">ABC transporter permease</fullName>
    </submittedName>
</protein>
<evidence type="ECO:0000256" key="1">
    <source>
        <dbReference type="ARBA" id="ARBA00004651"/>
    </source>
</evidence>
<evidence type="ECO:0000313" key="10">
    <source>
        <dbReference type="EMBL" id="MBO8484762.1"/>
    </source>
</evidence>
<name>A0A940IIN1_9BACT</name>
<gene>
    <name evidence="10" type="ORF">IAB75_11745</name>
</gene>
<evidence type="ECO:0000256" key="7">
    <source>
        <dbReference type="SAM" id="Phobius"/>
    </source>
</evidence>
<dbReference type="EMBL" id="JADILV010000085">
    <property type="protein sequence ID" value="MBO8484762.1"/>
    <property type="molecule type" value="Genomic_DNA"/>
</dbReference>
<keyword evidence="5 7" id="KW-0472">Membrane</keyword>